<dbReference type="EMBL" id="JACAZH010000029">
    <property type="protein sequence ID" value="KAF7340850.1"/>
    <property type="molecule type" value="Genomic_DNA"/>
</dbReference>
<evidence type="ECO:0000313" key="2">
    <source>
        <dbReference type="EMBL" id="KAF7340850.1"/>
    </source>
</evidence>
<keyword evidence="3" id="KW-1185">Reference proteome</keyword>
<reference evidence="2" key="1">
    <citation type="submission" date="2020-05" db="EMBL/GenBank/DDBJ databases">
        <title>Mycena genomes resolve the evolution of fungal bioluminescence.</title>
        <authorList>
            <person name="Tsai I.J."/>
        </authorList>
    </citation>
    <scope>NUCLEOTIDE SEQUENCE</scope>
    <source>
        <strain evidence="2">160909Yilan</strain>
    </source>
</reference>
<evidence type="ECO:0000256" key="1">
    <source>
        <dbReference type="SAM" id="MobiDB-lite"/>
    </source>
</evidence>
<gene>
    <name evidence="2" type="ORF">MSAN_02114500</name>
</gene>
<dbReference type="OrthoDB" id="3266192at2759"/>
<proteinExistence type="predicted"/>
<accession>A0A8H6XIA1</accession>
<dbReference type="Proteomes" id="UP000623467">
    <property type="component" value="Unassembled WGS sequence"/>
</dbReference>
<name>A0A8H6XIA1_9AGAR</name>
<comment type="caution">
    <text evidence="2">The sequence shown here is derived from an EMBL/GenBank/DDBJ whole genome shotgun (WGS) entry which is preliminary data.</text>
</comment>
<feature type="region of interest" description="Disordered" evidence="1">
    <location>
        <begin position="1097"/>
        <end position="1131"/>
    </location>
</feature>
<dbReference type="PANTHER" id="PTHR33099:SF7">
    <property type="entry name" value="MYND-TYPE DOMAIN-CONTAINING PROTEIN"/>
    <property type="match status" value="1"/>
</dbReference>
<dbReference type="PANTHER" id="PTHR33099">
    <property type="entry name" value="FE2OG DIOXYGENASE DOMAIN-CONTAINING PROTEIN"/>
    <property type="match status" value="1"/>
</dbReference>
<sequence>MELLPPLPLIDIPDASDEPSAQVAKQAPGVFSTTEKHVFFGFESDGEGDEKDEDEEELRLLSSPSTDIKADFVAAVKGFDLGGAFTFSQTYKIGDVPNPCLKIDGLGTVGIPLSVREARAIISVSEAVYVRNVNKLWYENGKNGSGIWELPSEKVHFVNPAWDAWIQTETGVAIPKALTESAAVQPSFIFKKLVIHEQSDHTTWQKEPISDHESNRKIGVFVVVLPSHFEGAQLQLHHRGQVKTLDLAHNSELSMSVVAAYTGVEHTLAGVSSGYRLSLVYDIVQPVTHVEDRPILPAMQGATRKLQHTLRSWKQMDSELAPKLLASLPQHNYYLQNFSAKSLAGSDELLLFFLHSLARELKFRIYLAHVKATVSTHGSGGSHGRDNFVTNGTDEDGFEFVVTEIVDLCGMPLAVDLDLQPEDLLNGSVTDQDPDDEKFWRYDWRTRRTRIYRRTVLLIWPKGSDTDLGVSVGDIYDYAFNALRNSVSVSPRRKEAGRPTSSGSADRWNDPQILLRALKACGVDKNTNIVGHEGLVSVYQVYGWDVLKDFFGQAMANDESNARRHALLARLTQIGAEEENTEVSSWCKDQADRVLRSLSKVDAAQIPWLIDLGLSRGGEFLRNVILPQLCTQQLDNTFWISFLRRIKQDKDVIPTPSPDVMNGLILECVTQAVQTLPMGLTETASDFSDTASDFSDTLQGSDAIFEVIKLCIETKNEPLCAEIFTKMREATRPCPWLYYEDLSPSLIKYTQDKPALDAVFRPFFIDVLDSMIFAVQRTPNESITRCRLNERHQSIIMKAARKAGGIPVLKERMTAATLKGHNSSTIQALVHNVVREFPRQQLQDGLPQQAYNDLIIALVRLAIDTFDTFSLTKSSIYRRTKPADKMIGMIKFCFKVGAEKQCKRLLRFVPPLDGSTVAQHVSKILAPFISVLRRYLLSKGLDFQTEPYKMFSAAVVEAFAEQVIGQKPTEVVPAALREAVGCQNCEGCHKLKAFFLSDAPTIELSRAQPIRTHLEGELQKTSSWGVTWQTVRSGNPYTLLVTKPASMTAVARWRANSQTGKMLLQQLGDAATQARILGAAYPMVYAQIHGEEAPPVDPGLAPIANASHVPKRRVATNAPPANPVSKKPRIS</sequence>
<protein>
    <submittedName>
        <fullName evidence="2">Uncharacterized protein</fullName>
    </submittedName>
</protein>
<evidence type="ECO:0000313" key="3">
    <source>
        <dbReference type="Proteomes" id="UP000623467"/>
    </source>
</evidence>
<dbReference type="AlphaFoldDB" id="A0A8H6XIA1"/>
<organism evidence="2 3">
    <name type="scientific">Mycena sanguinolenta</name>
    <dbReference type="NCBI Taxonomy" id="230812"/>
    <lineage>
        <taxon>Eukaryota</taxon>
        <taxon>Fungi</taxon>
        <taxon>Dikarya</taxon>
        <taxon>Basidiomycota</taxon>
        <taxon>Agaricomycotina</taxon>
        <taxon>Agaricomycetes</taxon>
        <taxon>Agaricomycetidae</taxon>
        <taxon>Agaricales</taxon>
        <taxon>Marasmiineae</taxon>
        <taxon>Mycenaceae</taxon>
        <taxon>Mycena</taxon>
    </lineage>
</organism>